<dbReference type="GO" id="GO:0016491">
    <property type="term" value="F:oxidoreductase activity"/>
    <property type="evidence" value="ECO:0007669"/>
    <property type="project" value="UniProtKB-KW"/>
</dbReference>
<sequence length="216" mass="24223">MMDADYLLNNTRSARKTLDLDASVELADIRECLRVGLQAANGSNQQNWRWLVVADPAVRAEIAELYRKAYLLRVGGELFADKMPPGTAATRLMSSTEWLVVNMAKVPLLVIPCYEAYLPRIDGDESFHLATLYGSIFPPVWNFQLALHTRGYGTCITTLHLQYEAEVRQLLGIPDTYVQGCLLPVGRLRAGHTFRPALRKPVEEVVALDRWDGPPL</sequence>
<dbReference type="InterPro" id="IPR029479">
    <property type="entry name" value="Nitroreductase"/>
</dbReference>
<dbReference type="SUPFAM" id="SSF55469">
    <property type="entry name" value="FMN-dependent nitroreductase-like"/>
    <property type="match status" value="1"/>
</dbReference>
<dbReference type="PANTHER" id="PTHR43673">
    <property type="entry name" value="NAD(P)H NITROREDUCTASE YDGI-RELATED"/>
    <property type="match status" value="1"/>
</dbReference>
<dbReference type="Pfam" id="PF00881">
    <property type="entry name" value="Nitroreductase"/>
    <property type="match status" value="1"/>
</dbReference>
<dbReference type="EMBL" id="AP022613">
    <property type="protein sequence ID" value="BBZ41089.1"/>
    <property type="molecule type" value="Genomic_DNA"/>
</dbReference>
<feature type="domain" description="Nitroreductase" evidence="3">
    <location>
        <begin position="11"/>
        <end position="187"/>
    </location>
</feature>
<name>A0A7I7YHG3_9MYCO</name>
<accession>A0A7I7YHG3</accession>
<keyword evidence="5" id="KW-1185">Reference proteome</keyword>
<reference evidence="4 5" key="1">
    <citation type="journal article" date="2019" name="Emerg. Microbes Infect.">
        <title>Comprehensive subspecies identification of 175 nontuberculous mycobacteria species based on 7547 genomic profiles.</title>
        <authorList>
            <person name="Matsumoto Y."/>
            <person name="Kinjo T."/>
            <person name="Motooka D."/>
            <person name="Nabeya D."/>
            <person name="Jung N."/>
            <person name="Uechi K."/>
            <person name="Horii T."/>
            <person name="Iida T."/>
            <person name="Fujita J."/>
            <person name="Nakamura S."/>
        </authorList>
    </citation>
    <scope>NUCLEOTIDE SEQUENCE [LARGE SCALE GENOMIC DNA]</scope>
    <source>
        <strain evidence="4 5">JCM 14738</strain>
    </source>
</reference>
<evidence type="ECO:0000256" key="2">
    <source>
        <dbReference type="ARBA" id="ARBA00023002"/>
    </source>
</evidence>
<evidence type="ECO:0000313" key="5">
    <source>
        <dbReference type="Proteomes" id="UP000467385"/>
    </source>
</evidence>
<gene>
    <name evidence="4" type="ORF">MCNS_41520</name>
</gene>
<proteinExistence type="inferred from homology"/>
<dbReference type="Proteomes" id="UP000467385">
    <property type="component" value="Chromosome"/>
</dbReference>
<comment type="similarity">
    <text evidence="1">Belongs to the nitroreductase family.</text>
</comment>
<dbReference type="AlphaFoldDB" id="A0A7I7YHG3"/>
<evidence type="ECO:0000256" key="1">
    <source>
        <dbReference type="ARBA" id="ARBA00007118"/>
    </source>
</evidence>
<protein>
    <submittedName>
        <fullName evidence="4">Oxidoreductase</fullName>
    </submittedName>
</protein>
<dbReference type="PANTHER" id="PTHR43673:SF10">
    <property type="entry name" value="NADH DEHYDROGENASE_NAD(P)H NITROREDUCTASE XCC3605-RELATED"/>
    <property type="match status" value="1"/>
</dbReference>
<evidence type="ECO:0000313" key="4">
    <source>
        <dbReference type="EMBL" id="BBZ41089.1"/>
    </source>
</evidence>
<dbReference type="CDD" id="cd02062">
    <property type="entry name" value="Nitro_FMN_reductase"/>
    <property type="match status" value="1"/>
</dbReference>
<dbReference type="InterPro" id="IPR000415">
    <property type="entry name" value="Nitroreductase-like"/>
</dbReference>
<evidence type="ECO:0000259" key="3">
    <source>
        <dbReference type="Pfam" id="PF00881"/>
    </source>
</evidence>
<dbReference type="Gene3D" id="3.40.109.10">
    <property type="entry name" value="NADH Oxidase"/>
    <property type="match status" value="1"/>
</dbReference>
<keyword evidence="2" id="KW-0560">Oxidoreductase</keyword>
<organism evidence="4 5">
    <name type="scientific">Mycobacterium conspicuum</name>
    <dbReference type="NCBI Taxonomy" id="44010"/>
    <lineage>
        <taxon>Bacteria</taxon>
        <taxon>Bacillati</taxon>
        <taxon>Actinomycetota</taxon>
        <taxon>Actinomycetes</taxon>
        <taxon>Mycobacteriales</taxon>
        <taxon>Mycobacteriaceae</taxon>
        <taxon>Mycobacterium</taxon>
    </lineage>
</organism>